<sequence length="143" mass="15995">MKMPVATWTRENQQPNDPPVIDYVDIEPQQQKPTGSVNGIRAKSELGLSGDVVMKLASTLPEARQVRLPNCNLEEEKSVKKKGEEALTVRVETTHNIVLSKAMQASDSEALDELDIDSTRQEVISTPPGHKDNEMDFQKRLQE</sequence>
<dbReference type="AlphaFoldDB" id="A0AAD6AAB6"/>
<dbReference type="EMBL" id="JAPTMU010000158">
    <property type="protein sequence ID" value="KAJ4920920.1"/>
    <property type="molecule type" value="Genomic_DNA"/>
</dbReference>
<accession>A0AAD6AAB6</accession>
<name>A0AAD6AAB6_9TELE</name>
<evidence type="ECO:0000313" key="3">
    <source>
        <dbReference type="Proteomes" id="UP001219934"/>
    </source>
</evidence>
<organism evidence="2 3">
    <name type="scientific">Pogonophryne albipinna</name>
    <dbReference type="NCBI Taxonomy" id="1090488"/>
    <lineage>
        <taxon>Eukaryota</taxon>
        <taxon>Metazoa</taxon>
        <taxon>Chordata</taxon>
        <taxon>Craniata</taxon>
        <taxon>Vertebrata</taxon>
        <taxon>Euteleostomi</taxon>
        <taxon>Actinopterygii</taxon>
        <taxon>Neopterygii</taxon>
        <taxon>Teleostei</taxon>
        <taxon>Neoteleostei</taxon>
        <taxon>Acanthomorphata</taxon>
        <taxon>Eupercaria</taxon>
        <taxon>Perciformes</taxon>
        <taxon>Notothenioidei</taxon>
        <taxon>Pogonophryne</taxon>
    </lineage>
</organism>
<feature type="compositionally biased region" description="Basic and acidic residues" evidence="1">
    <location>
        <begin position="129"/>
        <end position="143"/>
    </location>
</feature>
<comment type="caution">
    <text evidence="2">The sequence shown here is derived from an EMBL/GenBank/DDBJ whole genome shotgun (WGS) entry which is preliminary data.</text>
</comment>
<dbReference type="Proteomes" id="UP001219934">
    <property type="component" value="Unassembled WGS sequence"/>
</dbReference>
<evidence type="ECO:0000313" key="2">
    <source>
        <dbReference type="EMBL" id="KAJ4920920.1"/>
    </source>
</evidence>
<evidence type="ECO:0000256" key="1">
    <source>
        <dbReference type="SAM" id="MobiDB-lite"/>
    </source>
</evidence>
<gene>
    <name evidence="2" type="ORF">JOQ06_016537</name>
</gene>
<reference evidence="2" key="1">
    <citation type="submission" date="2022-11" db="EMBL/GenBank/DDBJ databases">
        <title>Chromosome-level genome of Pogonophryne albipinna.</title>
        <authorList>
            <person name="Jo E."/>
        </authorList>
    </citation>
    <scope>NUCLEOTIDE SEQUENCE</scope>
    <source>
        <strain evidence="2">SGF0006</strain>
        <tissue evidence="2">Muscle</tissue>
    </source>
</reference>
<protein>
    <submittedName>
        <fullName evidence="2">Uncharacterized protein</fullName>
    </submittedName>
</protein>
<feature type="region of interest" description="Disordered" evidence="1">
    <location>
        <begin position="119"/>
        <end position="143"/>
    </location>
</feature>
<keyword evidence="3" id="KW-1185">Reference proteome</keyword>
<proteinExistence type="predicted"/>